<dbReference type="InterPro" id="IPR005802">
    <property type="entry name" value="ADC_synth_comp_1"/>
</dbReference>
<dbReference type="PANTHER" id="PTHR11236">
    <property type="entry name" value="AMINOBENZOATE/ANTHRANILATE SYNTHASE"/>
    <property type="match status" value="1"/>
</dbReference>
<sequence length="331" mass="36327">MEQAKAQGHWLAGYASYELGYVFSHKLSDLMPVDRTVPLLCFGVFDAPSPAEFDQPVKPARLQDLDPVWDEAQYSAAFCEVQKLISAGDIYQANLTFPLTARYAEPSIALYRDLCAKQPVPHGAFVDLGGPVLLSRSPELFFAIDESGHFETKPMKGTAARGKTPQEDTEKARWLQKSEKNQAENLMIVDLLRNDVSKLAEVGSVKVPDLFKVETYATLHQLTSRVTAQIVPKTTLYDIFEALFPCGSITGAPKIRAMQIIRSLESEARGAYCGSIGWIAPNGSMEFNVAIRTVVCNDDGTATLNVGGGIVHDSKKSDEYAEAILKSRYAV</sequence>
<dbReference type="PANTHER" id="PTHR11236:SF50">
    <property type="entry name" value="AMINODEOXYCHORISMATE SYNTHASE COMPONENT 1"/>
    <property type="match status" value="1"/>
</dbReference>
<name>F7ZLH2_ROSLO</name>
<dbReference type="HOGENOM" id="CLU_006493_1_2_5"/>
<dbReference type="PRINTS" id="PR00095">
    <property type="entry name" value="ANTSNTHASEI"/>
</dbReference>
<dbReference type="Gene3D" id="3.60.120.10">
    <property type="entry name" value="Anthranilate synthase"/>
    <property type="match status" value="1"/>
</dbReference>
<keyword evidence="3" id="KW-1185">Reference proteome</keyword>
<accession>F7ZLH2</accession>
<dbReference type="InterPro" id="IPR019999">
    <property type="entry name" value="Anth_synth_I-like"/>
</dbReference>
<feature type="domain" description="Chorismate-utilising enzyme C-terminal" evidence="1">
    <location>
        <begin position="71"/>
        <end position="326"/>
    </location>
</feature>
<evidence type="ECO:0000313" key="3">
    <source>
        <dbReference type="Proteomes" id="UP000001353"/>
    </source>
</evidence>
<dbReference type="EMBL" id="CP002623">
    <property type="protein sequence ID" value="AEI92832.1"/>
    <property type="molecule type" value="Genomic_DNA"/>
</dbReference>
<dbReference type="GO" id="GO:0000162">
    <property type="term" value="P:L-tryptophan biosynthetic process"/>
    <property type="evidence" value="ECO:0007669"/>
    <property type="project" value="TreeGrafter"/>
</dbReference>
<dbReference type="STRING" id="391595.RLO149_c008050"/>
<dbReference type="eggNOG" id="COG0147">
    <property type="taxonomic scope" value="Bacteria"/>
</dbReference>
<dbReference type="InterPro" id="IPR005801">
    <property type="entry name" value="ADC_synthase"/>
</dbReference>
<gene>
    <name evidence="2" type="ordered locus">RLO149_c008050</name>
</gene>
<dbReference type="Pfam" id="PF00425">
    <property type="entry name" value="Chorismate_bind"/>
    <property type="match status" value="1"/>
</dbReference>
<dbReference type="AlphaFoldDB" id="F7ZLH2"/>
<dbReference type="GO" id="GO:0046820">
    <property type="term" value="F:4-amino-4-deoxychorismate synthase activity"/>
    <property type="evidence" value="ECO:0007669"/>
    <property type="project" value="TreeGrafter"/>
</dbReference>
<protein>
    <submittedName>
        <fullName evidence="2">Chorismate-binding protein</fullName>
    </submittedName>
</protein>
<dbReference type="KEGG" id="rli:RLO149_c008050"/>
<reference evidence="2 3" key="1">
    <citation type="journal article" date="2011" name="BMC Genomics">
        <title>Comparative genome analysis and genome-guided physiological analysis of Roseobacter litoralis.</title>
        <authorList>
            <person name="Kalhoefer D."/>
            <person name="Thole S."/>
            <person name="Voget S."/>
            <person name="Lehmann R."/>
            <person name="Liesegang H."/>
            <person name="Wollher A."/>
            <person name="Daniel R."/>
            <person name="Simon M."/>
            <person name="Brinkhoff T."/>
        </authorList>
    </citation>
    <scope>NUCLEOTIDE SEQUENCE [LARGE SCALE GENOMIC DNA]</scope>
    <source>
        <strain evidence="3">ATCC 49566 / DSM 6996 / JCM 21268 / NBRC 15278 / OCh 149</strain>
    </source>
</reference>
<dbReference type="GO" id="GO:0009396">
    <property type="term" value="P:folic acid-containing compound biosynthetic process"/>
    <property type="evidence" value="ECO:0007669"/>
    <property type="project" value="InterPro"/>
</dbReference>
<proteinExistence type="predicted"/>
<dbReference type="Proteomes" id="UP000001353">
    <property type="component" value="Chromosome"/>
</dbReference>
<organism evidence="2 3">
    <name type="scientific">Roseobacter litoralis (strain ATCC 49566 / DSM 6996 / JCM 21268 / NBRC 15278 / OCh 149)</name>
    <dbReference type="NCBI Taxonomy" id="391595"/>
    <lineage>
        <taxon>Bacteria</taxon>
        <taxon>Pseudomonadati</taxon>
        <taxon>Pseudomonadota</taxon>
        <taxon>Alphaproteobacteria</taxon>
        <taxon>Rhodobacterales</taxon>
        <taxon>Roseobacteraceae</taxon>
        <taxon>Roseobacter</taxon>
    </lineage>
</organism>
<dbReference type="InterPro" id="IPR015890">
    <property type="entry name" value="Chorismate_C"/>
</dbReference>
<evidence type="ECO:0000313" key="2">
    <source>
        <dbReference type="EMBL" id="AEI92832.1"/>
    </source>
</evidence>
<dbReference type="SUPFAM" id="SSF56322">
    <property type="entry name" value="ADC synthase"/>
    <property type="match status" value="1"/>
</dbReference>
<dbReference type="NCBIfam" id="TIGR00553">
    <property type="entry name" value="pabB"/>
    <property type="match status" value="1"/>
</dbReference>
<dbReference type="NCBIfam" id="NF005698">
    <property type="entry name" value="PRK07508.1"/>
    <property type="match status" value="1"/>
</dbReference>
<evidence type="ECO:0000259" key="1">
    <source>
        <dbReference type="Pfam" id="PF00425"/>
    </source>
</evidence>